<reference evidence="3" key="1">
    <citation type="submission" date="2016-03" db="EMBL/GenBank/DDBJ databases">
        <title>Complete genome sequence of the type strain Actinoalloteichus hymeniacidonis DSM 45092.</title>
        <authorList>
            <person name="Schaffert L."/>
            <person name="Albersmeier A."/>
            <person name="Winkler A."/>
            <person name="Kalinowski J."/>
            <person name="Zotchev S."/>
            <person name="Ruckert C."/>
        </authorList>
    </citation>
    <scope>NUCLEOTIDE SEQUENCE [LARGE SCALE GENOMIC DNA]</scope>
    <source>
        <strain evidence="3">HPA177(T) (DSM 45092(T))</strain>
    </source>
</reference>
<dbReference type="KEGG" id="ahm:TL08_06120"/>
<keyword evidence="3" id="KW-1185">Reference proteome</keyword>
<evidence type="ECO:0000313" key="2">
    <source>
        <dbReference type="EMBL" id="AOS62049.1"/>
    </source>
</evidence>
<dbReference type="RefSeq" id="WP_069847235.1">
    <property type="nucleotide sequence ID" value="NZ_CP014859.1"/>
</dbReference>
<dbReference type="EMBL" id="CP014859">
    <property type="protein sequence ID" value="AOS62049.1"/>
    <property type="molecule type" value="Genomic_DNA"/>
</dbReference>
<proteinExistence type="predicted"/>
<evidence type="ECO:0000313" key="3">
    <source>
        <dbReference type="Proteomes" id="UP000095210"/>
    </source>
</evidence>
<dbReference type="Proteomes" id="UP000095210">
    <property type="component" value="Chromosome"/>
</dbReference>
<gene>
    <name evidence="2" type="ORF">TL08_06120</name>
</gene>
<organism evidence="2 3">
    <name type="scientific">Actinoalloteichus hymeniacidonis</name>
    <dbReference type="NCBI Taxonomy" id="340345"/>
    <lineage>
        <taxon>Bacteria</taxon>
        <taxon>Bacillati</taxon>
        <taxon>Actinomycetota</taxon>
        <taxon>Actinomycetes</taxon>
        <taxon>Pseudonocardiales</taxon>
        <taxon>Pseudonocardiaceae</taxon>
        <taxon>Actinoalloteichus</taxon>
    </lineage>
</organism>
<dbReference type="AlphaFoldDB" id="A0AAC9HMV7"/>
<evidence type="ECO:0000256" key="1">
    <source>
        <dbReference type="SAM" id="MobiDB-lite"/>
    </source>
</evidence>
<accession>A0AAC9HMV7</accession>
<protein>
    <submittedName>
        <fullName evidence="2">Uncharacterized protein</fullName>
    </submittedName>
</protein>
<sequence>MSVTEVIAQLRRAHALLTEARNATSQADKAITDGAATFATATTGSSQPEVEKIAHLAATASSQVQDARGDFAQVQAIIDAYCQHIAGHDLTDVTKPQGLSPATVENPPIEHDKTNSSDGPRAAPESYADLIAELQRNGAKISSDKVVRVGRHRDGRVIWLEEGDIDRSGRAHILRPARRKDFEAAGIPLDKVIDTIFHLVENHEPIDTDGRGGAIYEIDTAGGPKGLKVAIGDNGYIVTSHQVHKNRLRKRSKSSEGR</sequence>
<name>A0AAC9HMV7_9PSEU</name>
<feature type="region of interest" description="Disordered" evidence="1">
    <location>
        <begin position="93"/>
        <end position="123"/>
    </location>
</feature>